<gene>
    <name evidence="1" type="ORF">EW640_01725</name>
</gene>
<sequence length="92" mass="10615">MVVKIAQKGATLRFESEVPVELNWDGRRWRIIDMPTLIGVGDDFLYSPMITHPPEPWTGWRFTARNGDVDEAYLIDLRHVTGDAYEVLRAIE</sequence>
<dbReference type="EMBL" id="CP035810">
    <property type="protein sequence ID" value="QIN28143.1"/>
    <property type="molecule type" value="Genomic_DNA"/>
</dbReference>
<accession>A0A6G8KU44</accession>
<protein>
    <submittedName>
        <fullName evidence="1">Uncharacterized protein</fullName>
    </submittedName>
</protein>
<dbReference type="AlphaFoldDB" id="A0A6G8KU44"/>
<evidence type="ECO:0000313" key="2">
    <source>
        <dbReference type="Proteomes" id="UP000501518"/>
    </source>
</evidence>
<dbReference type="RefSeq" id="WP_165882690.1">
    <property type="nucleotide sequence ID" value="NZ_CP035810.1"/>
</dbReference>
<organism evidence="1 2">
    <name type="scientific">Brevibacterium luteolum</name>
    <dbReference type="NCBI Taxonomy" id="199591"/>
    <lineage>
        <taxon>Bacteria</taxon>
        <taxon>Bacillati</taxon>
        <taxon>Actinomycetota</taxon>
        <taxon>Actinomycetes</taxon>
        <taxon>Micrococcales</taxon>
        <taxon>Brevibacteriaceae</taxon>
        <taxon>Brevibacterium</taxon>
    </lineage>
</organism>
<dbReference type="KEGG" id="blut:EW640_01725"/>
<name>A0A6G8KU44_9MICO</name>
<proteinExistence type="predicted"/>
<reference evidence="1 2" key="1">
    <citation type="submission" date="2019-02" db="EMBL/GenBank/DDBJ databases">
        <title>Complete Genome Sequence and Methylome Analysis of Brevibacterium luteolum NEB1784.</title>
        <authorList>
            <person name="Fomenkov A."/>
            <person name="Roberts R.J."/>
        </authorList>
    </citation>
    <scope>NUCLEOTIDE SEQUENCE [LARGE SCALE GENOMIC DNA]</scope>
    <source>
        <strain evidence="1 2">NEB1784</strain>
    </source>
</reference>
<evidence type="ECO:0000313" key="1">
    <source>
        <dbReference type="EMBL" id="QIN28143.1"/>
    </source>
</evidence>
<dbReference type="Proteomes" id="UP000501518">
    <property type="component" value="Chromosome"/>
</dbReference>